<name>A0A382JIL0_9ZZZZ</name>
<dbReference type="InterPro" id="IPR022606">
    <property type="entry name" value="DUF2914"/>
</dbReference>
<evidence type="ECO:0000259" key="1">
    <source>
        <dbReference type="Pfam" id="PF11141"/>
    </source>
</evidence>
<feature type="domain" description="DUF2914" evidence="1">
    <location>
        <begin position="44"/>
        <end position="103"/>
    </location>
</feature>
<proteinExistence type="predicted"/>
<organism evidence="2">
    <name type="scientific">marine metagenome</name>
    <dbReference type="NCBI Taxonomy" id="408172"/>
    <lineage>
        <taxon>unclassified sequences</taxon>
        <taxon>metagenomes</taxon>
        <taxon>ecological metagenomes</taxon>
    </lineage>
</organism>
<protein>
    <recommendedName>
        <fullName evidence="1">DUF2914 domain-containing protein</fullName>
    </recommendedName>
</protein>
<dbReference type="AlphaFoldDB" id="A0A382JIL0"/>
<feature type="non-terminal residue" evidence="2">
    <location>
        <position position="1"/>
    </location>
</feature>
<sequence length="108" mass="12845">HENISNAVFALDIEDRVPINIVEEADNSLGKIYFFTNIRNLSGERITHRWIYQDRVMADVSFNINGPRWRVWSSKNLWHTWIGEWRVEVLTTDGSVLYEKVFNYVDKE</sequence>
<dbReference type="EMBL" id="UINC01074390">
    <property type="protein sequence ID" value="SVC11529.1"/>
    <property type="molecule type" value="Genomic_DNA"/>
</dbReference>
<evidence type="ECO:0000313" key="2">
    <source>
        <dbReference type="EMBL" id="SVC11529.1"/>
    </source>
</evidence>
<accession>A0A382JIL0</accession>
<gene>
    <name evidence="2" type="ORF">METZ01_LOCUS264383</name>
</gene>
<dbReference type="Pfam" id="PF11141">
    <property type="entry name" value="DUF2914"/>
    <property type="match status" value="1"/>
</dbReference>
<reference evidence="2" key="1">
    <citation type="submission" date="2018-05" db="EMBL/GenBank/DDBJ databases">
        <authorList>
            <person name="Lanie J.A."/>
            <person name="Ng W.-L."/>
            <person name="Kazmierczak K.M."/>
            <person name="Andrzejewski T.M."/>
            <person name="Davidsen T.M."/>
            <person name="Wayne K.J."/>
            <person name="Tettelin H."/>
            <person name="Glass J.I."/>
            <person name="Rusch D."/>
            <person name="Podicherti R."/>
            <person name="Tsui H.-C.T."/>
            <person name="Winkler M.E."/>
        </authorList>
    </citation>
    <scope>NUCLEOTIDE SEQUENCE</scope>
</reference>